<keyword evidence="1" id="KW-0812">Transmembrane</keyword>
<gene>
    <name evidence="2" type="ORF">FE394_04760</name>
</gene>
<reference evidence="3" key="1">
    <citation type="journal article" date="2024" name="Toxins">
        <title>Genome Sequence Analysis of Native Xenorhabdus Strains Isolated from Entomopathogenic Nematodes in Argentina.</title>
        <authorList>
            <person name="Palma L."/>
            <person name="Frizzo L."/>
            <person name="Kaiser S."/>
            <person name="Berry C."/>
            <person name="Caballero P."/>
            <person name="Bode H.B."/>
            <person name="Del Valle E.E."/>
        </authorList>
    </citation>
    <scope>NUCLEOTIDE SEQUENCE [LARGE SCALE GENOMIC DNA]</scope>
    <source>
        <strain evidence="3">Reich</strain>
    </source>
</reference>
<keyword evidence="1" id="KW-1133">Transmembrane helix</keyword>
<sequence>MALMVNEVLMARMLLVVSHPLPVALVAMVNLVRVAWMVNPVLAGGLPCVVPVLTYRVSYALAIMAVMAVMVA</sequence>
<evidence type="ECO:0000256" key="1">
    <source>
        <dbReference type="SAM" id="Phobius"/>
    </source>
</evidence>
<feature type="transmembrane region" description="Helical" evidence="1">
    <location>
        <begin position="53"/>
        <end position="71"/>
    </location>
</feature>
<name>A0ABU4SIV8_9GAMM</name>
<keyword evidence="3" id="KW-1185">Reference proteome</keyword>
<accession>A0ABU4SIV8</accession>
<dbReference type="Proteomes" id="UP001271640">
    <property type="component" value="Unassembled WGS sequence"/>
</dbReference>
<dbReference type="EMBL" id="VCDP01000015">
    <property type="protein sequence ID" value="MDX7998521.1"/>
    <property type="molecule type" value="Genomic_DNA"/>
</dbReference>
<comment type="caution">
    <text evidence="2">The sequence shown here is derived from an EMBL/GenBank/DDBJ whole genome shotgun (WGS) entry which is preliminary data.</text>
</comment>
<keyword evidence="1" id="KW-0472">Membrane</keyword>
<proteinExistence type="predicted"/>
<organism evidence="2 3">
    <name type="scientific">Xenorhabdus littoralis</name>
    <dbReference type="NCBI Taxonomy" id="2582835"/>
    <lineage>
        <taxon>Bacteria</taxon>
        <taxon>Pseudomonadati</taxon>
        <taxon>Pseudomonadota</taxon>
        <taxon>Gammaproteobacteria</taxon>
        <taxon>Enterobacterales</taxon>
        <taxon>Morganellaceae</taxon>
        <taxon>Xenorhabdus</taxon>
    </lineage>
</organism>
<protein>
    <submittedName>
        <fullName evidence="2">Uncharacterized protein</fullName>
    </submittedName>
</protein>
<evidence type="ECO:0000313" key="2">
    <source>
        <dbReference type="EMBL" id="MDX7998521.1"/>
    </source>
</evidence>
<evidence type="ECO:0000313" key="3">
    <source>
        <dbReference type="Proteomes" id="UP001271640"/>
    </source>
</evidence>